<organism evidence="1 2">
    <name type="scientific">Selenomonas ruminantium</name>
    <dbReference type="NCBI Taxonomy" id="971"/>
    <lineage>
        <taxon>Bacteria</taxon>
        <taxon>Bacillati</taxon>
        <taxon>Bacillota</taxon>
        <taxon>Negativicutes</taxon>
        <taxon>Selenomonadales</taxon>
        <taxon>Selenomonadaceae</taxon>
        <taxon>Selenomonas</taxon>
    </lineage>
</organism>
<dbReference type="RefSeq" id="WP_075445461.1">
    <property type="nucleotide sequence ID" value="NZ_FOQK01000028.1"/>
</dbReference>
<gene>
    <name evidence="1" type="ORF">SAMN04487861_1287</name>
</gene>
<accession>A0A1I3H821</accession>
<evidence type="ECO:0000313" key="1">
    <source>
        <dbReference type="EMBL" id="SFI31730.1"/>
    </source>
</evidence>
<proteinExistence type="predicted"/>
<dbReference type="Proteomes" id="UP000183639">
    <property type="component" value="Unassembled WGS sequence"/>
</dbReference>
<evidence type="ECO:0000313" key="2">
    <source>
        <dbReference type="Proteomes" id="UP000183639"/>
    </source>
</evidence>
<sequence>MNAEERKQVEIEKIYDTILPVGISYEEGYSNLEKYQGKYKNEVAGMFAYELQQSYCAGYYKYEKKQSSIHDIRKELYIKICDEYLTLDGCLEAPIYSFFKGDNKKVLKQVDEFLEKIMIRVERQFPVNQISAFYF</sequence>
<dbReference type="AlphaFoldDB" id="A0A1I3H821"/>
<reference evidence="1 2" key="1">
    <citation type="submission" date="2016-10" db="EMBL/GenBank/DDBJ databases">
        <authorList>
            <person name="de Groot N.N."/>
        </authorList>
    </citation>
    <scope>NUCLEOTIDE SEQUENCE [LARGE SCALE GENOMIC DNA]</scope>
    <source>
        <strain evidence="1 2">Z108</strain>
    </source>
</reference>
<protein>
    <submittedName>
        <fullName evidence="1">Uncharacterized protein</fullName>
    </submittedName>
</protein>
<dbReference type="EMBL" id="FOQK01000028">
    <property type="protein sequence ID" value="SFI31730.1"/>
    <property type="molecule type" value="Genomic_DNA"/>
</dbReference>
<name>A0A1I3H821_SELRU</name>